<evidence type="ECO:0000256" key="7">
    <source>
        <dbReference type="ARBA" id="ARBA00023049"/>
    </source>
</evidence>
<dbReference type="InterPro" id="IPR042089">
    <property type="entry name" value="Peptidase_M13_dom_2"/>
</dbReference>
<evidence type="ECO:0000256" key="3">
    <source>
        <dbReference type="ARBA" id="ARBA00022670"/>
    </source>
</evidence>
<evidence type="ECO:0000256" key="5">
    <source>
        <dbReference type="ARBA" id="ARBA00022801"/>
    </source>
</evidence>
<evidence type="ECO:0000259" key="9">
    <source>
        <dbReference type="Pfam" id="PF01431"/>
    </source>
</evidence>
<dbReference type="AlphaFoldDB" id="A0AAQ4F7J0"/>
<sequence length="687" mass="77173">MISDRFRLDAWNISCFSTFAQLTNIFLTPRASTTDFQLSFLPALILLTFILIAVLLTALVVYVTGNSRAYCTSPACDAFAHLLHASINSSFSPCDDFGHFVCQRWRQSHRYSVNEEYYRAALETMSRLIKEVKVPPKGQNALQQMAAYYRSCYDLHSAERDDTALVKAWLLEAGVTWPARPANPSVLHTLAYLSLMLRWPSVLKISVKAAGANRVIIFLAPSFQVNAVDTGRMSRLERLKYFGLLRNAFAPDATTLVQALFTFEEVERVEETMLGDLINARSERQLTHLFEGALHRSAAEWNMTISKFQNTGSEVTFQTAYPRFVETFTLLWRTHGEDKMHLFVSWHAVRSAGHFAHESLVSPEAADRRNPKGFFYRGIYCLVPLYVTMGDLAFALYNAFVWPVEVRLDVKALVMSVRDSFVRLLSANSNFAPGLHALSSWSSVSFVFSVLDYGVENRGLAETPVVGLPDLSDVFARNYIVVQRAFAMTGQTVRGHLRPLTLVRARLFEINSEARDFVLVPFALTHPLYDAGATAAVKYGGLGSHVAMASARILLDLYEGKHAENNSTARQHLRAFRKCLEADVAATFATPDRKVAEELIALDALLNAFSHAEKVDKRRLEGLPDFSSTQVFFVAWCFMRCTASQQSAKDEEVDPCSPTLRHVGMFSEAFRCGPNARLNPERRCRLL</sequence>
<dbReference type="GO" id="GO:0004222">
    <property type="term" value="F:metalloendopeptidase activity"/>
    <property type="evidence" value="ECO:0007669"/>
    <property type="project" value="InterPro"/>
</dbReference>
<protein>
    <submittedName>
        <fullName evidence="11">Uncharacterized protein</fullName>
    </submittedName>
</protein>
<evidence type="ECO:0000313" key="11">
    <source>
        <dbReference type="EMBL" id="KAK8782843.1"/>
    </source>
</evidence>
<organism evidence="11 12">
    <name type="scientific">Amblyomma americanum</name>
    <name type="common">Lone star tick</name>
    <dbReference type="NCBI Taxonomy" id="6943"/>
    <lineage>
        <taxon>Eukaryota</taxon>
        <taxon>Metazoa</taxon>
        <taxon>Ecdysozoa</taxon>
        <taxon>Arthropoda</taxon>
        <taxon>Chelicerata</taxon>
        <taxon>Arachnida</taxon>
        <taxon>Acari</taxon>
        <taxon>Parasitiformes</taxon>
        <taxon>Ixodida</taxon>
        <taxon>Ixodoidea</taxon>
        <taxon>Ixodidae</taxon>
        <taxon>Amblyomminae</taxon>
        <taxon>Amblyomma</taxon>
    </lineage>
</organism>
<dbReference type="Gene3D" id="1.10.1380.10">
    <property type="entry name" value="Neutral endopeptidase , domain2"/>
    <property type="match status" value="1"/>
</dbReference>
<evidence type="ECO:0000256" key="1">
    <source>
        <dbReference type="ARBA" id="ARBA00001947"/>
    </source>
</evidence>
<keyword evidence="6" id="KW-0862">Zinc</keyword>
<dbReference type="SUPFAM" id="SSF55486">
    <property type="entry name" value="Metalloproteases ('zincins'), catalytic domain"/>
    <property type="match status" value="1"/>
</dbReference>
<dbReference type="GO" id="GO:0005886">
    <property type="term" value="C:plasma membrane"/>
    <property type="evidence" value="ECO:0007669"/>
    <property type="project" value="TreeGrafter"/>
</dbReference>
<dbReference type="GO" id="GO:0046872">
    <property type="term" value="F:metal ion binding"/>
    <property type="evidence" value="ECO:0007669"/>
    <property type="project" value="UniProtKB-KW"/>
</dbReference>
<keyword evidence="12" id="KW-1185">Reference proteome</keyword>
<dbReference type="GO" id="GO:0016485">
    <property type="term" value="P:protein processing"/>
    <property type="evidence" value="ECO:0007669"/>
    <property type="project" value="TreeGrafter"/>
</dbReference>
<evidence type="ECO:0000259" key="10">
    <source>
        <dbReference type="Pfam" id="PF05649"/>
    </source>
</evidence>
<dbReference type="InterPro" id="IPR008753">
    <property type="entry name" value="Peptidase_M13_N"/>
</dbReference>
<comment type="caution">
    <text evidence="11">The sequence shown here is derived from an EMBL/GenBank/DDBJ whole genome shotgun (WGS) entry which is preliminary data.</text>
</comment>
<keyword evidence="4" id="KW-0479">Metal-binding</keyword>
<keyword evidence="5" id="KW-0378">Hydrolase</keyword>
<evidence type="ECO:0000256" key="8">
    <source>
        <dbReference type="SAM" id="Phobius"/>
    </source>
</evidence>
<feature type="domain" description="Peptidase M13 C-terminal" evidence="9">
    <location>
        <begin position="598"/>
        <end position="686"/>
    </location>
</feature>
<evidence type="ECO:0000313" key="12">
    <source>
        <dbReference type="Proteomes" id="UP001321473"/>
    </source>
</evidence>
<dbReference type="Pfam" id="PF05649">
    <property type="entry name" value="Peptidase_M13_N"/>
    <property type="match status" value="1"/>
</dbReference>
<feature type="domain" description="Peptidase M13 N-terminal" evidence="10">
    <location>
        <begin position="93"/>
        <end position="427"/>
    </location>
</feature>
<dbReference type="PANTHER" id="PTHR11733">
    <property type="entry name" value="ZINC METALLOPROTEASE FAMILY M13 NEPRILYSIN-RELATED"/>
    <property type="match status" value="1"/>
</dbReference>
<evidence type="ECO:0000256" key="6">
    <source>
        <dbReference type="ARBA" id="ARBA00022833"/>
    </source>
</evidence>
<evidence type="ECO:0000256" key="4">
    <source>
        <dbReference type="ARBA" id="ARBA00022723"/>
    </source>
</evidence>
<keyword evidence="8" id="KW-0472">Membrane</keyword>
<dbReference type="EMBL" id="JARKHS020006243">
    <property type="protein sequence ID" value="KAK8782843.1"/>
    <property type="molecule type" value="Genomic_DNA"/>
</dbReference>
<reference evidence="11 12" key="1">
    <citation type="journal article" date="2023" name="Arcadia Sci">
        <title>De novo assembly of a long-read Amblyomma americanum tick genome.</title>
        <authorList>
            <person name="Chou S."/>
            <person name="Poskanzer K.E."/>
            <person name="Rollins M."/>
            <person name="Thuy-Boun P.S."/>
        </authorList>
    </citation>
    <scope>NUCLEOTIDE SEQUENCE [LARGE SCALE GENOMIC DNA]</scope>
    <source>
        <strain evidence="11">F_SG_1</strain>
        <tissue evidence="11">Salivary glands</tissue>
    </source>
</reference>
<proteinExistence type="inferred from homology"/>
<name>A0AAQ4F7J0_AMBAM</name>
<comment type="cofactor">
    <cofactor evidence="1">
        <name>Zn(2+)</name>
        <dbReference type="ChEBI" id="CHEBI:29105"/>
    </cofactor>
</comment>
<keyword evidence="7" id="KW-0482">Metalloprotease</keyword>
<dbReference type="Pfam" id="PF01431">
    <property type="entry name" value="Peptidase_M13"/>
    <property type="match status" value="1"/>
</dbReference>
<keyword evidence="8" id="KW-0812">Transmembrane</keyword>
<comment type="similarity">
    <text evidence="2">Belongs to the peptidase M13 family.</text>
</comment>
<keyword evidence="3" id="KW-0645">Protease</keyword>
<dbReference type="PROSITE" id="PS51885">
    <property type="entry name" value="NEPRILYSIN"/>
    <property type="match status" value="1"/>
</dbReference>
<dbReference type="InterPro" id="IPR000718">
    <property type="entry name" value="Peptidase_M13"/>
</dbReference>
<dbReference type="Proteomes" id="UP001321473">
    <property type="component" value="Unassembled WGS sequence"/>
</dbReference>
<dbReference type="Gene3D" id="3.40.390.10">
    <property type="entry name" value="Collagenase (Catalytic Domain)"/>
    <property type="match status" value="2"/>
</dbReference>
<dbReference type="InterPro" id="IPR024079">
    <property type="entry name" value="MetalloPept_cat_dom_sf"/>
</dbReference>
<gene>
    <name evidence="11" type="ORF">V5799_015817</name>
</gene>
<evidence type="ECO:0000256" key="2">
    <source>
        <dbReference type="ARBA" id="ARBA00007357"/>
    </source>
</evidence>
<dbReference type="InterPro" id="IPR018497">
    <property type="entry name" value="Peptidase_M13_C"/>
</dbReference>
<keyword evidence="8" id="KW-1133">Transmembrane helix</keyword>
<accession>A0AAQ4F7J0</accession>
<feature type="transmembrane region" description="Helical" evidence="8">
    <location>
        <begin position="40"/>
        <end position="63"/>
    </location>
</feature>
<dbReference type="PANTHER" id="PTHR11733:SF241">
    <property type="entry name" value="GH26575P-RELATED"/>
    <property type="match status" value="1"/>
</dbReference>